<feature type="compositionally biased region" description="Basic and acidic residues" evidence="1">
    <location>
        <begin position="82"/>
        <end position="94"/>
    </location>
</feature>
<dbReference type="EMBL" id="BPWL01000005">
    <property type="protein sequence ID" value="GJJ10197.1"/>
    <property type="molecule type" value="Genomic_DNA"/>
</dbReference>
<comment type="caution">
    <text evidence="2">The sequence shown here is derived from an EMBL/GenBank/DDBJ whole genome shotgun (WGS) entry which is preliminary data.</text>
</comment>
<keyword evidence="3" id="KW-1185">Reference proteome</keyword>
<evidence type="ECO:0000313" key="3">
    <source>
        <dbReference type="Proteomes" id="UP001050691"/>
    </source>
</evidence>
<evidence type="ECO:0000313" key="2">
    <source>
        <dbReference type="EMBL" id="GJJ10197.1"/>
    </source>
</evidence>
<gene>
    <name evidence="2" type="ORF">Clacol_004423</name>
</gene>
<sequence length="174" mass="19392">MSALIVEQTKAFGIKLNALISETKGLETDIKQLQKQKPSNKIQISTYKLAPLHLCQIHRPNSSFQACSMPLWWSLRDSMSPSKKENSPDWKMCDAKSGQGKGHLSSSEGVEESLNIIEYAASKPCQKESRNLKDLTTAQGLPPGWKRLQQFCPYLKGDAVDNAIGLKAKFNELE</sequence>
<dbReference type="Proteomes" id="UP001050691">
    <property type="component" value="Unassembled WGS sequence"/>
</dbReference>
<proteinExistence type="predicted"/>
<organism evidence="2 3">
    <name type="scientific">Clathrus columnatus</name>
    <dbReference type="NCBI Taxonomy" id="1419009"/>
    <lineage>
        <taxon>Eukaryota</taxon>
        <taxon>Fungi</taxon>
        <taxon>Dikarya</taxon>
        <taxon>Basidiomycota</taxon>
        <taxon>Agaricomycotina</taxon>
        <taxon>Agaricomycetes</taxon>
        <taxon>Phallomycetidae</taxon>
        <taxon>Phallales</taxon>
        <taxon>Clathraceae</taxon>
        <taxon>Clathrus</taxon>
    </lineage>
</organism>
<feature type="region of interest" description="Disordered" evidence="1">
    <location>
        <begin position="78"/>
        <end position="108"/>
    </location>
</feature>
<reference evidence="2" key="1">
    <citation type="submission" date="2021-10" db="EMBL/GenBank/DDBJ databases">
        <title>De novo Genome Assembly of Clathrus columnatus (Basidiomycota, Fungi) Using Illumina and Nanopore Sequence Data.</title>
        <authorList>
            <person name="Ogiso-Tanaka E."/>
            <person name="Itagaki H."/>
            <person name="Hosoya T."/>
            <person name="Hosaka K."/>
        </authorList>
    </citation>
    <scope>NUCLEOTIDE SEQUENCE</scope>
    <source>
        <strain evidence="2">MO-923</strain>
    </source>
</reference>
<evidence type="ECO:0000256" key="1">
    <source>
        <dbReference type="SAM" id="MobiDB-lite"/>
    </source>
</evidence>
<dbReference type="AlphaFoldDB" id="A0AAV5A9F3"/>
<name>A0AAV5A9F3_9AGAM</name>
<protein>
    <submittedName>
        <fullName evidence="2">Uncharacterized protein</fullName>
    </submittedName>
</protein>
<accession>A0AAV5A9F3</accession>